<organism evidence="3">
    <name type="scientific">Mamestra configurata nucleopolyhedrovirus</name>
    <name type="common">MacoNPV</name>
    <dbReference type="NCBI Taxonomy" id="207830"/>
    <lineage>
        <taxon>Viruses</taxon>
        <taxon>Viruses incertae sedis</taxon>
        <taxon>Naldaviricetes</taxon>
        <taxon>Lefavirales</taxon>
        <taxon>Baculoviridae</taxon>
        <taxon>Alphabaculovirus</taxon>
        <taxon>Alphabaculovirus maconfiguratae</taxon>
    </lineage>
</organism>
<dbReference type="EMBL" id="MK409385">
    <property type="protein sequence ID" value="QEE79976.1"/>
    <property type="molecule type" value="Genomic_DNA"/>
</dbReference>
<dbReference type="InterPro" id="IPR004954">
    <property type="entry name" value="Mucin-bd"/>
</dbReference>
<reference evidence="3" key="1">
    <citation type="submission" date="2019-01" db="EMBL/GenBank/DDBJ databases">
        <title>Genomics of alphabaculovirus isolates infecting Mamestra species from North America and Eurasia.</title>
        <authorList>
            <person name="Erlandson M.A."/>
            <person name="Baldwin D."/>
            <person name="Theilmann D.A."/>
        </authorList>
    </citation>
    <scope>NUCLEOTIDE SEQUENCE</scope>
    <source>
        <strain evidence="3">AB260</strain>
    </source>
</reference>
<sequence>MTDLTIPIPVLDAPSYINSGNLYYALHHYKEPIPFVIKAGSVVTLSTNHQCTILVYNNNRLTEETIENMTGETTLNIEVDSVVFVNNMIVSNPDDKYRVTYSIDGEYEPLTRIDMGNNEYSEGVDENLSYVFVEGKWIQLLVPQIDLKHLNGMIANDKDLDELNDYYSSIIEFYNELTDTNFVRKYFAKADNNGAGGGYYGKYTMGESNPSMRRFYLTPSKFNWGCLHEIAHSFDAYFTWNYAHADIREVWTNIMPDYYQYLNFTEEEYLTKSWKLDGQRDTLFMEIKALFGVVPFNEWYLRDRLVFLTSLFFKFGHKKLLTALFTEMRQQLTNGTFDSCSFKTMELIMTIFDRNNMDIVHINRLVGINELDPLVTLNIKYNMQNSVFVFDFMIKPNVVNFELIDSDLGIQRNVELTFKNANPTDLIGAHYSLVKNSKHTLESTFTNTTSQTFTNVSLGAYKFFYVTGNSTRRYYCDADYVVFGETEPTHALTITPLLKPVLYNEIFNIRGLGDHLVSVLKINYQDEYVYFYPISDNPHVYFPNNVYYSINIKNHKFFEYFGRDNEIDILEYKFPLVYGQEIVLYHREIGRLISSFHTTNPTNTFTITRMGVRQNNTNQSTRIVEKILQFCLFVTERYPNLIASPYVQNEVYLSTYYLLPQDQNNLIPQILDFLPDTQVTSITLMGTDYTNLVRINEKEGVLQLRTFDNSAPGVEIMVNLVRDQEPIYNLLIHADTVVKESEYLVALKYNDVLQIVMNNIANTRFIVINGLLEQSNDTAVFYRWINGTFDKISDKSSNDLLGPLLWAMGILFFIVIVFLIIIIKIASPSKKQVITKEKPKPVIKSIK</sequence>
<protein>
    <submittedName>
        <fullName evidence="3">Vef</fullName>
    </submittedName>
</protein>
<evidence type="ECO:0000256" key="1">
    <source>
        <dbReference type="SAM" id="Phobius"/>
    </source>
</evidence>
<dbReference type="InterPro" id="IPR031161">
    <property type="entry name" value="Peptidase_M60_dom"/>
</dbReference>
<name>A0A5B9G740_NPVMC</name>
<keyword evidence="1" id="KW-1133">Transmembrane helix</keyword>
<proteinExistence type="predicted"/>
<dbReference type="Gene3D" id="3.40.390.80">
    <property type="entry name" value="Peptidase M60, enhancin-like domain 2"/>
    <property type="match status" value="1"/>
</dbReference>
<keyword evidence="1" id="KW-0812">Transmembrane</keyword>
<feature type="transmembrane region" description="Helical" evidence="1">
    <location>
        <begin position="804"/>
        <end position="826"/>
    </location>
</feature>
<keyword evidence="1" id="KW-0472">Membrane</keyword>
<dbReference type="PROSITE" id="PS51723">
    <property type="entry name" value="PEPTIDASE_M60"/>
    <property type="match status" value="1"/>
</dbReference>
<organismHost>
    <name type="scientific">Mamestra configurata</name>
    <name type="common">bertha armyworm</name>
    <dbReference type="NCBI Taxonomy" id="174822"/>
</organismHost>
<dbReference type="Pfam" id="PF03272">
    <property type="entry name" value="Mucin_bdg"/>
    <property type="match status" value="1"/>
</dbReference>
<evidence type="ECO:0000313" key="3">
    <source>
        <dbReference type="EMBL" id="QEE79976.1"/>
    </source>
</evidence>
<evidence type="ECO:0000259" key="2">
    <source>
        <dbReference type="PROSITE" id="PS51723"/>
    </source>
</evidence>
<dbReference type="SMART" id="SM01276">
    <property type="entry name" value="M60-like"/>
    <property type="match status" value="1"/>
</dbReference>
<feature type="domain" description="Peptidase M60" evidence="2">
    <location>
        <begin position="28"/>
        <end position="316"/>
    </location>
</feature>
<accession>A0A5B9G740</accession>